<dbReference type="KEGG" id="rama:IDM48_02025"/>
<evidence type="ECO:0000313" key="12">
    <source>
        <dbReference type="Proteomes" id="UP000516421"/>
    </source>
</evidence>
<accession>A0A7H2BKP5</accession>
<dbReference type="InterPro" id="IPR050539">
    <property type="entry name" value="ThrE_Dicarb/AminoAcid_Exp"/>
</dbReference>
<keyword evidence="4 8" id="KW-1133">Transmembrane helix</keyword>
<evidence type="ECO:0000256" key="6">
    <source>
        <dbReference type="ARBA" id="ARBA00034125"/>
    </source>
</evidence>
<feature type="transmembrane region" description="Helical" evidence="8">
    <location>
        <begin position="439"/>
        <end position="456"/>
    </location>
</feature>
<feature type="transmembrane region" description="Helical" evidence="8">
    <location>
        <begin position="516"/>
        <end position="538"/>
    </location>
</feature>
<dbReference type="Pfam" id="PF12821">
    <property type="entry name" value="ThrE_2"/>
    <property type="match status" value="1"/>
</dbReference>
<dbReference type="Pfam" id="PF06738">
    <property type="entry name" value="ThrE"/>
    <property type="match status" value="2"/>
</dbReference>
<protein>
    <submittedName>
        <fullName evidence="11">Threonine/serine exporter family protein</fullName>
    </submittedName>
</protein>
<keyword evidence="5 8" id="KW-0472">Membrane</keyword>
<keyword evidence="3 8" id="KW-0812">Transmembrane</keyword>
<evidence type="ECO:0000259" key="10">
    <source>
        <dbReference type="Pfam" id="PF12821"/>
    </source>
</evidence>
<name>A0A7H2BKP5_9MICC</name>
<evidence type="ECO:0000313" key="11">
    <source>
        <dbReference type="EMBL" id="QNV40241.1"/>
    </source>
</evidence>
<evidence type="ECO:0000256" key="7">
    <source>
        <dbReference type="SAM" id="MobiDB-lite"/>
    </source>
</evidence>
<organism evidence="11 12">
    <name type="scientific">Rothia amarae</name>
    <dbReference type="NCBI Taxonomy" id="169480"/>
    <lineage>
        <taxon>Bacteria</taxon>
        <taxon>Bacillati</taxon>
        <taxon>Actinomycetota</taxon>
        <taxon>Actinomycetes</taxon>
        <taxon>Micrococcales</taxon>
        <taxon>Micrococcaceae</taxon>
        <taxon>Rothia</taxon>
    </lineage>
</organism>
<evidence type="ECO:0000256" key="2">
    <source>
        <dbReference type="ARBA" id="ARBA00022475"/>
    </source>
</evidence>
<feature type="compositionally biased region" description="Polar residues" evidence="7">
    <location>
        <begin position="33"/>
        <end position="47"/>
    </location>
</feature>
<sequence>MSNSSELPQQYPSASAFEPAEAALGTSALPLTPQDSEPSVNFLSLSDNGEAPVESTGILPPSYPSASPETAPAVQPVGVSRSPKGVRSSLKSLVKADIALKQPVRGVARLSQKQFSAHIAEQNRDQRIREKEEIHQILNFALRLAEAMFHCGADTIDVDSAVVSVCSAYGLDDVEVDITSQSVIINYVSDVDVVNDKTRAIGLVTPDSPGESDTAAIENERIAYTVMRVVRSWSENYAELEDIYRLIGNITQRKLSCSRAQKRLNYLVKARKPYSPLVMTLAHFMTAASLTVGIGGSAPAALISGITFSLVHQINTLIDRMKVPEFFNMLVGSLLVTLMGLYLADEQSVLAKIGVHVEAQFIVAAGMFMLLPTSRMISTVQDALTGFPLTAAGKFVSAGLSLLGIGIGLSSAVALLQVFGLGTLQIQEAIFHPLNSFKNLIFMVLASVSIGVIYYARRQALLWIVLISTCGICLTNVYVAVLGEGAGRAYAILGAVVVGMMSTYLAFKLQAPASMFYVPSLTFLLPGLSMFRGLYLFTVQGNQGAGLPSLLTAVTIIFGMAAGVVLGGFIMQYLLQKFMKSEMLETMPLTTMMMAVKKH</sequence>
<dbReference type="GO" id="GO:0015744">
    <property type="term" value="P:succinate transport"/>
    <property type="evidence" value="ECO:0007669"/>
    <property type="project" value="TreeGrafter"/>
</dbReference>
<dbReference type="PANTHER" id="PTHR34390">
    <property type="entry name" value="UPF0442 PROTEIN YJJB-RELATED"/>
    <property type="match status" value="1"/>
</dbReference>
<feature type="transmembrane region" description="Helical" evidence="8">
    <location>
        <begin position="489"/>
        <end position="507"/>
    </location>
</feature>
<feature type="domain" description="Threonine/Serine exporter ThrE" evidence="10">
    <location>
        <begin position="440"/>
        <end position="568"/>
    </location>
</feature>
<feature type="domain" description="Threonine/serine exporter-like N-terminal" evidence="9">
    <location>
        <begin position="222"/>
        <end position="415"/>
    </location>
</feature>
<proteinExistence type="inferred from homology"/>
<feature type="transmembrane region" description="Helical" evidence="8">
    <location>
        <begin position="461"/>
        <end position="483"/>
    </location>
</feature>
<evidence type="ECO:0000256" key="5">
    <source>
        <dbReference type="ARBA" id="ARBA00023136"/>
    </source>
</evidence>
<gene>
    <name evidence="11" type="ORF">IDM48_02025</name>
</gene>
<keyword evidence="2" id="KW-1003">Cell membrane</keyword>
<evidence type="ECO:0000256" key="8">
    <source>
        <dbReference type="SAM" id="Phobius"/>
    </source>
</evidence>
<evidence type="ECO:0000256" key="1">
    <source>
        <dbReference type="ARBA" id="ARBA00004651"/>
    </source>
</evidence>
<comment type="subcellular location">
    <subcellularLocation>
        <location evidence="1">Cell membrane</location>
        <topology evidence="1">Multi-pass membrane protein</topology>
    </subcellularLocation>
</comment>
<feature type="domain" description="Threonine/serine exporter-like N-terminal" evidence="9">
    <location>
        <begin position="140"/>
        <end position="190"/>
    </location>
</feature>
<dbReference type="AlphaFoldDB" id="A0A7H2BKP5"/>
<evidence type="ECO:0000259" key="9">
    <source>
        <dbReference type="Pfam" id="PF06738"/>
    </source>
</evidence>
<keyword evidence="12" id="KW-1185">Reference proteome</keyword>
<feature type="transmembrane region" description="Helical" evidence="8">
    <location>
        <begin position="392"/>
        <end position="419"/>
    </location>
</feature>
<dbReference type="GO" id="GO:0022857">
    <property type="term" value="F:transmembrane transporter activity"/>
    <property type="evidence" value="ECO:0007669"/>
    <property type="project" value="InterPro"/>
</dbReference>
<dbReference type="InterPro" id="IPR010619">
    <property type="entry name" value="ThrE-like_N"/>
</dbReference>
<comment type="similarity">
    <text evidence="6">Belongs to the ThrE exporter (TC 2.A.79) family.</text>
</comment>
<dbReference type="RefSeq" id="WP_145173828.1">
    <property type="nucleotide sequence ID" value="NZ_CP061538.1"/>
</dbReference>
<evidence type="ECO:0000256" key="4">
    <source>
        <dbReference type="ARBA" id="ARBA00022989"/>
    </source>
</evidence>
<evidence type="ECO:0000256" key="3">
    <source>
        <dbReference type="ARBA" id="ARBA00022692"/>
    </source>
</evidence>
<feature type="transmembrane region" description="Helical" evidence="8">
    <location>
        <begin position="349"/>
        <end position="371"/>
    </location>
</feature>
<dbReference type="GO" id="GO:0005886">
    <property type="term" value="C:plasma membrane"/>
    <property type="evidence" value="ECO:0007669"/>
    <property type="project" value="UniProtKB-SubCell"/>
</dbReference>
<dbReference type="Proteomes" id="UP000516421">
    <property type="component" value="Chromosome"/>
</dbReference>
<feature type="transmembrane region" description="Helical" evidence="8">
    <location>
        <begin position="281"/>
        <end position="311"/>
    </location>
</feature>
<feature type="transmembrane region" description="Helical" evidence="8">
    <location>
        <begin position="550"/>
        <end position="575"/>
    </location>
</feature>
<dbReference type="PANTHER" id="PTHR34390:SF2">
    <property type="entry name" value="SUCCINATE TRANSPORTER SUBUNIT YJJP-RELATED"/>
    <property type="match status" value="1"/>
</dbReference>
<dbReference type="InterPro" id="IPR024528">
    <property type="entry name" value="ThrE_2"/>
</dbReference>
<feature type="region of interest" description="Disordered" evidence="7">
    <location>
        <begin position="25"/>
        <end position="82"/>
    </location>
</feature>
<feature type="transmembrane region" description="Helical" evidence="8">
    <location>
        <begin position="323"/>
        <end position="343"/>
    </location>
</feature>
<dbReference type="EMBL" id="CP061538">
    <property type="protein sequence ID" value="QNV40241.1"/>
    <property type="molecule type" value="Genomic_DNA"/>
</dbReference>
<reference evidence="11 12" key="1">
    <citation type="submission" date="2020-09" db="EMBL/GenBank/DDBJ databases">
        <title>Investigation of environmental microbe.</title>
        <authorList>
            <person name="Ou Y."/>
            <person name="Kang Q."/>
        </authorList>
    </citation>
    <scope>NUCLEOTIDE SEQUENCE [LARGE SCALE GENOMIC DNA]</scope>
    <source>
        <strain evidence="11 12">KJZ-9</strain>
    </source>
</reference>